<feature type="transmembrane region" description="Helical" evidence="1">
    <location>
        <begin position="179"/>
        <end position="203"/>
    </location>
</feature>
<sequence length="378" mass="41186">MPASAAGEGEERFLTRPLSVLLDFARFGAALLVVAGHSVQLHLYTGPFPFSGRLQHYCVIVFFVLSGLVISTSVLGGRSSLARYTLARVSRIVPVAVPALVFAALAAYVLAGPMHVRIDNSPDDPLLFAERILPPLAFVSAWPGMPAPVWNPPYWSLCYEVWYYAIFALAWFLRGWARALALIVACFTAGGAILLLMPVWLIGVALTHVPPARRLPLSVAPILLAASIFGAFALFEVDREVLNPLLRKVWFADPKWSAWAFSDFAMGLVMAAAAIALRPLAGLFERAIMATKPLAHGLAGFSFTLYLFHWPLIQLMRSWGLEAGASVPAFATLLVLVVALCALISILTERQTLHLRRWMEARFLKLRAKSPGSGAVAV</sequence>
<keyword evidence="3" id="KW-0012">Acyltransferase</keyword>
<reference evidence="3" key="1">
    <citation type="submission" date="2020-11" db="EMBL/GenBank/DDBJ databases">
        <title>Novosphingobium aureum sp. nov., a marine bacterium isolated from sediment of a salt flat.</title>
        <authorList>
            <person name="Yoo Y."/>
            <person name="Kim J.-J."/>
        </authorList>
    </citation>
    <scope>NUCLEOTIDE SEQUENCE</scope>
    <source>
        <strain evidence="3">YJ-S2-02</strain>
    </source>
</reference>
<feature type="domain" description="Acyltransferase 3" evidence="2">
    <location>
        <begin position="22"/>
        <end position="345"/>
    </location>
</feature>
<dbReference type="Proteomes" id="UP000617634">
    <property type="component" value="Unassembled WGS sequence"/>
</dbReference>
<feature type="transmembrane region" description="Helical" evidence="1">
    <location>
        <begin position="256"/>
        <end position="281"/>
    </location>
</feature>
<dbReference type="InterPro" id="IPR002656">
    <property type="entry name" value="Acyl_transf_3_dom"/>
</dbReference>
<name>A0A931MK00_9SPHN</name>
<keyword evidence="1" id="KW-1133">Transmembrane helix</keyword>
<evidence type="ECO:0000313" key="3">
    <source>
        <dbReference type="EMBL" id="MBH0112268.1"/>
    </source>
</evidence>
<feature type="transmembrane region" description="Helical" evidence="1">
    <location>
        <begin position="54"/>
        <end position="77"/>
    </location>
</feature>
<evidence type="ECO:0000313" key="4">
    <source>
        <dbReference type="Proteomes" id="UP000617634"/>
    </source>
</evidence>
<dbReference type="GO" id="GO:0016747">
    <property type="term" value="F:acyltransferase activity, transferring groups other than amino-acyl groups"/>
    <property type="evidence" value="ECO:0007669"/>
    <property type="project" value="InterPro"/>
</dbReference>
<keyword evidence="1" id="KW-0472">Membrane</keyword>
<keyword evidence="1" id="KW-0812">Transmembrane</keyword>
<dbReference type="AlphaFoldDB" id="A0A931MK00"/>
<keyword evidence="3" id="KW-0808">Transferase</keyword>
<dbReference type="PANTHER" id="PTHR23028">
    <property type="entry name" value="ACETYLTRANSFERASE"/>
    <property type="match status" value="1"/>
</dbReference>
<dbReference type="PANTHER" id="PTHR23028:SF53">
    <property type="entry name" value="ACYL_TRANSF_3 DOMAIN-CONTAINING PROTEIN"/>
    <property type="match status" value="1"/>
</dbReference>
<accession>A0A931MK00</accession>
<dbReference type="InterPro" id="IPR050879">
    <property type="entry name" value="Acyltransferase_3"/>
</dbReference>
<evidence type="ECO:0000259" key="2">
    <source>
        <dbReference type="Pfam" id="PF01757"/>
    </source>
</evidence>
<gene>
    <name evidence="3" type="ORF">I5E68_04775</name>
</gene>
<dbReference type="GO" id="GO:0016020">
    <property type="term" value="C:membrane"/>
    <property type="evidence" value="ECO:0007669"/>
    <property type="project" value="TreeGrafter"/>
</dbReference>
<protein>
    <submittedName>
        <fullName evidence="3">Acyltransferase</fullName>
    </submittedName>
</protein>
<feature type="transmembrane region" description="Helical" evidence="1">
    <location>
        <begin position="325"/>
        <end position="347"/>
    </location>
</feature>
<evidence type="ECO:0000256" key="1">
    <source>
        <dbReference type="SAM" id="Phobius"/>
    </source>
</evidence>
<keyword evidence="4" id="KW-1185">Reference proteome</keyword>
<dbReference type="GO" id="GO:0009103">
    <property type="term" value="P:lipopolysaccharide biosynthetic process"/>
    <property type="evidence" value="ECO:0007669"/>
    <property type="project" value="TreeGrafter"/>
</dbReference>
<feature type="transmembrane region" description="Helical" evidence="1">
    <location>
        <begin position="293"/>
        <end position="313"/>
    </location>
</feature>
<organism evidence="3 4">
    <name type="scientific">Novosphingobium aureum</name>
    <dbReference type="NCBI Taxonomy" id="2792964"/>
    <lineage>
        <taxon>Bacteria</taxon>
        <taxon>Pseudomonadati</taxon>
        <taxon>Pseudomonadota</taxon>
        <taxon>Alphaproteobacteria</taxon>
        <taxon>Sphingomonadales</taxon>
        <taxon>Sphingomonadaceae</taxon>
        <taxon>Novosphingobium</taxon>
    </lineage>
</organism>
<dbReference type="Pfam" id="PF01757">
    <property type="entry name" value="Acyl_transf_3"/>
    <property type="match status" value="1"/>
</dbReference>
<proteinExistence type="predicted"/>
<feature type="transmembrane region" description="Helical" evidence="1">
    <location>
        <begin position="20"/>
        <end position="42"/>
    </location>
</feature>
<feature type="transmembrane region" description="Helical" evidence="1">
    <location>
        <begin position="89"/>
        <end position="111"/>
    </location>
</feature>
<feature type="transmembrane region" description="Helical" evidence="1">
    <location>
        <begin position="157"/>
        <end position="173"/>
    </location>
</feature>
<comment type="caution">
    <text evidence="3">The sequence shown here is derived from an EMBL/GenBank/DDBJ whole genome shotgun (WGS) entry which is preliminary data.</text>
</comment>
<dbReference type="EMBL" id="JADZGI010000001">
    <property type="protein sequence ID" value="MBH0112268.1"/>
    <property type="molecule type" value="Genomic_DNA"/>
</dbReference>